<organism evidence="1 2">
    <name type="scientific">Sugiyamaella lignohabitans</name>
    <dbReference type="NCBI Taxonomy" id="796027"/>
    <lineage>
        <taxon>Eukaryota</taxon>
        <taxon>Fungi</taxon>
        <taxon>Dikarya</taxon>
        <taxon>Ascomycota</taxon>
        <taxon>Saccharomycotina</taxon>
        <taxon>Dipodascomycetes</taxon>
        <taxon>Dipodascales</taxon>
        <taxon>Trichomonascaceae</taxon>
        <taxon>Sugiyamaella</taxon>
    </lineage>
</organism>
<dbReference type="KEGG" id="slb:AWJ20_531"/>
<dbReference type="PANTHER" id="PTHR13333">
    <property type="entry name" value="M-AAA PROTEASE-INTERACTING PROTEIN 1, MITOCHONDRIAL"/>
    <property type="match status" value="1"/>
</dbReference>
<dbReference type="GO" id="GO:0005743">
    <property type="term" value="C:mitochondrial inner membrane"/>
    <property type="evidence" value="ECO:0007669"/>
    <property type="project" value="InterPro"/>
</dbReference>
<dbReference type="EMBL" id="CP014501">
    <property type="protein sequence ID" value="ANB12282.1"/>
    <property type="molecule type" value="Genomic_DNA"/>
</dbReference>
<dbReference type="OrthoDB" id="19619at2759"/>
<dbReference type="RefSeq" id="XP_018734759.1">
    <property type="nucleotide sequence ID" value="XM_018882442.1"/>
</dbReference>
<dbReference type="InterPro" id="IPR024621">
    <property type="entry name" value="Mba1"/>
</dbReference>
<evidence type="ECO:0000313" key="1">
    <source>
        <dbReference type="EMBL" id="ANB12282.1"/>
    </source>
</evidence>
<proteinExistence type="predicted"/>
<dbReference type="PANTHER" id="PTHR13333:SF5">
    <property type="entry name" value="M-AAA PROTEASE-INTERACTING PROTEIN 1, MITOCHONDRIAL"/>
    <property type="match status" value="1"/>
</dbReference>
<reference evidence="1 2" key="1">
    <citation type="submission" date="2016-02" db="EMBL/GenBank/DDBJ databases">
        <title>Complete genome sequence and transcriptome regulation of the pentose utilising yeast Sugiyamaella lignohabitans.</title>
        <authorList>
            <person name="Bellasio M."/>
            <person name="Peymann A."/>
            <person name="Valli M."/>
            <person name="Sipitzky M."/>
            <person name="Graf A."/>
            <person name="Sauer M."/>
            <person name="Marx H."/>
            <person name="Mattanovich D."/>
        </authorList>
    </citation>
    <scope>NUCLEOTIDE SEQUENCE [LARGE SCALE GENOMIC DNA]</scope>
    <source>
        <strain evidence="1 2">CBS 10342</strain>
    </source>
</reference>
<accession>A0A167CZ54</accession>
<dbReference type="Pfam" id="PF07961">
    <property type="entry name" value="MBA1"/>
    <property type="match status" value="1"/>
</dbReference>
<dbReference type="AlphaFoldDB" id="A0A167CZ54"/>
<dbReference type="Gene3D" id="3.10.450.240">
    <property type="match status" value="1"/>
</dbReference>
<sequence length="170" mass="19305">MVAQFRLKSKIKPRFVEWKNLALENYVAVNKAFAANQLASIQDSMSIWVYEALQQRVKSVPAGTRLEWKLVKFHSVPRIMAIQPMMLPDSPLTHVQIIYRIESRQKLVKVARGSDKVDTVERDVVDYVGYVFDAGKTPASVVMSGTVFESKFISTGSLLSFIMDTLVYQE</sequence>
<dbReference type="GO" id="GO:0032979">
    <property type="term" value="P:protein insertion into mitochondrial inner membrane from matrix"/>
    <property type="evidence" value="ECO:0007669"/>
    <property type="project" value="InterPro"/>
</dbReference>
<name>A0A167CZ54_9ASCO</name>
<gene>
    <name evidence="1" type="primary">MBA1</name>
    <name evidence="1" type="ORF">AWJ20_531</name>
</gene>
<dbReference type="Proteomes" id="UP000189580">
    <property type="component" value="Chromosome a"/>
</dbReference>
<keyword evidence="2" id="KW-1185">Reference proteome</keyword>
<protein>
    <submittedName>
        <fullName evidence="1">Mba1p</fullName>
    </submittedName>
</protein>
<evidence type="ECO:0000313" key="2">
    <source>
        <dbReference type="Proteomes" id="UP000189580"/>
    </source>
</evidence>
<dbReference type="GeneID" id="30037537"/>
<dbReference type="GO" id="GO:0043022">
    <property type="term" value="F:ribosome binding"/>
    <property type="evidence" value="ECO:0007669"/>
    <property type="project" value="TreeGrafter"/>
</dbReference>